<keyword evidence="3" id="KW-1185">Reference proteome</keyword>
<dbReference type="GO" id="GO:0003677">
    <property type="term" value="F:DNA binding"/>
    <property type="evidence" value="ECO:0007669"/>
    <property type="project" value="InterPro"/>
</dbReference>
<dbReference type="InterPro" id="IPR041657">
    <property type="entry name" value="HTH_17"/>
</dbReference>
<protein>
    <submittedName>
        <fullName evidence="2">Helix-turn-helix domain-containing protein</fullName>
    </submittedName>
</protein>
<dbReference type="RefSeq" id="WP_171376107.1">
    <property type="nucleotide sequence ID" value="NZ_JABFCN010000009.1"/>
</dbReference>
<comment type="caution">
    <text evidence="2">The sequence shown here is derived from an EMBL/GenBank/DDBJ whole genome shotgun (WGS) entry which is preliminary data.</text>
</comment>
<dbReference type="InterPro" id="IPR010093">
    <property type="entry name" value="SinI_DNA-bd"/>
</dbReference>
<dbReference type="NCBIfam" id="TIGR01764">
    <property type="entry name" value="excise"/>
    <property type="match status" value="1"/>
</dbReference>
<evidence type="ECO:0000313" key="3">
    <source>
        <dbReference type="Proteomes" id="UP000519972"/>
    </source>
</evidence>
<dbReference type="Proteomes" id="UP000519972">
    <property type="component" value="Unassembled WGS sequence"/>
</dbReference>
<evidence type="ECO:0000313" key="2">
    <source>
        <dbReference type="EMBL" id="NNU35967.1"/>
    </source>
</evidence>
<evidence type="ECO:0000259" key="1">
    <source>
        <dbReference type="Pfam" id="PF12728"/>
    </source>
</evidence>
<feature type="domain" description="Helix-turn-helix" evidence="1">
    <location>
        <begin position="5"/>
        <end position="50"/>
    </location>
</feature>
<reference evidence="2 3" key="1">
    <citation type="submission" date="2020-02" db="EMBL/GenBank/DDBJ databases">
        <authorList>
            <person name="Sun Q."/>
        </authorList>
    </citation>
    <scope>NUCLEOTIDE SEQUENCE [LARGE SCALE GENOMIC DNA]</scope>
    <source>
        <strain evidence="2 3">CCBAU 03386</strain>
    </source>
</reference>
<dbReference type="Pfam" id="PF12728">
    <property type="entry name" value="HTH_17"/>
    <property type="match status" value="1"/>
</dbReference>
<dbReference type="SUPFAM" id="SSF46955">
    <property type="entry name" value="Putative DNA-binding domain"/>
    <property type="match status" value="1"/>
</dbReference>
<proteinExistence type="predicted"/>
<dbReference type="InterPro" id="IPR009061">
    <property type="entry name" value="DNA-bd_dom_put_sf"/>
</dbReference>
<dbReference type="EMBL" id="JABFCN010000009">
    <property type="protein sequence ID" value="NNU35967.1"/>
    <property type="molecule type" value="Genomic_DNA"/>
</dbReference>
<accession>A0A7Y3WDP7</accession>
<name>A0A7Y3WDP7_9HYPH</name>
<sequence>MSDILVTVEQAAEQLKLHPKTVLRYIHDGRLPATRIGKAYRIERAKLVEFSGVVSGYTSASNDVRTTCIVDIPRITPESAERMAMFLNAAAMTGDAKTPPLHINTAFDPLATSMKVVVIGSPSDAARLLEMLQLQLGSSR</sequence>
<gene>
    <name evidence="2" type="ORF">G9X64_05615</name>
</gene>
<organism evidence="2 3">
    <name type="scientific">Rhizobium sophorae</name>
    <dbReference type="NCBI Taxonomy" id="1535242"/>
    <lineage>
        <taxon>Bacteria</taxon>
        <taxon>Pseudomonadati</taxon>
        <taxon>Pseudomonadota</taxon>
        <taxon>Alphaproteobacteria</taxon>
        <taxon>Hyphomicrobiales</taxon>
        <taxon>Rhizobiaceae</taxon>
        <taxon>Rhizobium/Agrobacterium group</taxon>
        <taxon>Rhizobium</taxon>
    </lineage>
</organism>
<dbReference type="AlphaFoldDB" id="A0A7Y3WDP7"/>